<dbReference type="SUPFAM" id="SSF52047">
    <property type="entry name" value="RNI-like"/>
    <property type="match status" value="1"/>
</dbReference>
<comment type="caution">
    <text evidence="1">The sequence shown here is derived from an EMBL/GenBank/DDBJ whole genome shotgun (WGS) entry which is preliminary data.</text>
</comment>
<dbReference type="Proteomes" id="UP000639403">
    <property type="component" value="Unassembled WGS sequence"/>
</dbReference>
<reference evidence="1" key="1">
    <citation type="submission" date="2020-11" db="EMBL/GenBank/DDBJ databases">
        <authorList>
            <person name="Koelle M."/>
            <person name="Horta M.A.C."/>
            <person name="Nowrousian M."/>
            <person name="Ohm R.A."/>
            <person name="Benz P."/>
            <person name="Pilgard A."/>
        </authorList>
    </citation>
    <scope>NUCLEOTIDE SEQUENCE</scope>
    <source>
        <strain evidence="1">FPRL280</strain>
    </source>
</reference>
<evidence type="ECO:0000313" key="2">
    <source>
        <dbReference type="Proteomes" id="UP000639403"/>
    </source>
</evidence>
<dbReference type="InterPro" id="IPR032675">
    <property type="entry name" value="LRR_dom_sf"/>
</dbReference>
<gene>
    <name evidence="1" type="ORF">IEO21_09649</name>
</gene>
<evidence type="ECO:0008006" key="3">
    <source>
        <dbReference type="Google" id="ProtNLM"/>
    </source>
</evidence>
<dbReference type="AlphaFoldDB" id="A0A8H7NU17"/>
<organism evidence="1 2">
    <name type="scientific">Rhodonia placenta</name>
    <dbReference type="NCBI Taxonomy" id="104341"/>
    <lineage>
        <taxon>Eukaryota</taxon>
        <taxon>Fungi</taxon>
        <taxon>Dikarya</taxon>
        <taxon>Basidiomycota</taxon>
        <taxon>Agaricomycotina</taxon>
        <taxon>Agaricomycetes</taxon>
        <taxon>Polyporales</taxon>
        <taxon>Adustoporiaceae</taxon>
        <taxon>Rhodonia</taxon>
    </lineage>
</organism>
<dbReference type="EMBL" id="JADOXO010000500">
    <property type="protein sequence ID" value="KAF9803536.1"/>
    <property type="molecule type" value="Genomic_DNA"/>
</dbReference>
<evidence type="ECO:0000313" key="1">
    <source>
        <dbReference type="EMBL" id="KAF9803536.1"/>
    </source>
</evidence>
<accession>A0A8H7NU17</accession>
<reference evidence="1" key="2">
    <citation type="journal article" name="Front. Microbiol.">
        <title>Degradative Capacity of Two Strains of Rhodonia placenta: From Phenotype to Genotype.</title>
        <authorList>
            <person name="Kolle M."/>
            <person name="Horta M.A.C."/>
            <person name="Nowrousian M."/>
            <person name="Ohm R.A."/>
            <person name="Benz J.P."/>
            <person name="Pilgard A."/>
        </authorList>
    </citation>
    <scope>NUCLEOTIDE SEQUENCE</scope>
    <source>
        <strain evidence="1">FPRL280</strain>
    </source>
</reference>
<protein>
    <recommendedName>
        <fullName evidence="3">F-box domain-containing protein</fullName>
    </recommendedName>
</protein>
<name>A0A8H7NU17_9APHY</name>
<proteinExistence type="predicted"/>
<dbReference type="Gene3D" id="3.80.10.10">
    <property type="entry name" value="Ribonuclease Inhibitor"/>
    <property type="match status" value="1"/>
</dbReference>
<sequence length="520" mass="59422">MHRALQIPEILAMVFQPFSMIQEGFGKREEDWKLCQTTLNSAARVCRIFSDPALNALWARIYSQDNLFDLISTLKKTDEGQYYLDGCVTDHDWQRFKLYAQRIRCIRADFDGIPPIVLQDLTHRGGGEPLLPRLEELRWYTHRLGEIDITAIFGEHLRELHLSAYFSHQPVDEHGGNSHALYGTFPQYGSRAHNLVDIYLEQVPSVFVSALLPCCAALRRLVVNDPKGVFHDRDLDALSSLEHLEYLSLLVCEVVPTRTSRRIFPALTELELGHRPATLIPLIMSINTPALQDLQLFISIHDRRDRVADFTRCLEALSTVDAPFLSSLNLNLVARPSVRRNLSVAFCQDILRPLFDLRTLEHIELHVDDRFRMNHLTREDVHRMAVAWPHLQTLSLELDFRETRYDVMPLDAIAHLAQNCPDMRLLELPSAEVSPDVWRMQFPAPAHGLEILNIAILDGDDVPLPIASYLDRMFPDLDLDLCSFGSEDDPVVELPRVLDALQQARAQEHVRQHGTIGHAD</sequence>